<proteinExistence type="predicted"/>
<protein>
    <submittedName>
        <fullName evidence="1">Uncharacterized protein</fullName>
    </submittedName>
</protein>
<evidence type="ECO:0000313" key="2">
    <source>
        <dbReference type="Proteomes" id="UP000314294"/>
    </source>
</evidence>
<reference evidence="1 2" key="1">
    <citation type="submission" date="2019-03" db="EMBL/GenBank/DDBJ databases">
        <title>First draft genome of Liparis tanakae, snailfish: a comprehensive survey of snailfish specific genes.</title>
        <authorList>
            <person name="Kim W."/>
            <person name="Song I."/>
            <person name="Jeong J.-H."/>
            <person name="Kim D."/>
            <person name="Kim S."/>
            <person name="Ryu S."/>
            <person name="Song J.Y."/>
            <person name="Lee S.K."/>
        </authorList>
    </citation>
    <scope>NUCLEOTIDE SEQUENCE [LARGE SCALE GENOMIC DNA]</scope>
    <source>
        <tissue evidence="1">Muscle</tissue>
    </source>
</reference>
<keyword evidence="2" id="KW-1185">Reference proteome</keyword>
<name>A0A4Z2FLK4_9TELE</name>
<dbReference type="Proteomes" id="UP000314294">
    <property type="component" value="Unassembled WGS sequence"/>
</dbReference>
<organism evidence="1 2">
    <name type="scientific">Liparis tanakae</name>
    <name type="common">Tanaka's snailfish</name>
    <dbReference type="NCBI Taxonomy" id="230148"/>
    <lineage>
        <taxon>Eukaryota</taxon>
        <taxon>Metazoa</taxon>
        <taxon>Chordata</taxon>
        <taxon>Craniata</taxon>
        <taxon>Vertebrata</taxon>
        <taxon>Euteleostomi</taxon>
        <taxon>Actinopterygii</taxon>
        <taxon>Neopterygii</taxon>
        <taxon>Teleostei</taxon>
        <taxon>Neoteleostei</taxon>
        <taxon>Acanthomorphata</taxon>
        <taxon>Eupercaria</taxon>
        <taxon>Perciformes</taxon>
        <taxon>Cottioidei</taxon>
        <taxon>Cottales</taxon>
        <taxon>Liparidae</taxon>
        <taxon>Liparis</taxon>
    </lineage>
</organism>
<comment type="caution">
    <text evidence="1">The sequence shown here is derived from an EMBL/GenBank/DDBJ whole genome shotgun (WGS) entry which is preliminary data.</text>
</comment>
<accession>A0A4Z2FLK4</accession>
<dbReference type="EMBL" id="SRLO01001074">
    <property type="protein sequence ID" value="TNN41901.1"/>
    <property type="molecule type" value="Genomic_DNA"/>
</dbReference>
<gene>
    <name evidence="1" type="ORF">EYF80_047935</name>
</gene>
<dbReference type="AlphaFoldDB" id="A0A4Z2FLK4"/>
<evidence type="ECO:0000313" key="1">
    <source>
        <dbReference type="EMBL" id="TNN41901.1"/>
    </source>
</evidence>
<sequence length="142" mass="15836">MAAAGLRGTSYCSRSSSFARRVSARGPPNRTRWNRNVVVSCSTDFRSDDPSEDALWRRARTSSRRRGTLSLRFPPAADHRARSSEFVDFPCLRKEVVFLGCTGFPLAASERSCRLRGAGSITVPLERMLSRGNDEIPNYCMS</sequence>